<comment type="similarity">
    <text evidence="5 7">Belongs to the DEAD box helicase family.</text>
</comment>
<keyword evidence="3 7" id="KW-0347">Helicase</keyword>
<dbReference type="PROSITE" id="PS51194">
    <property type="entry name" value="HELICASE_CTER"/>
    <property type="match status" value="1"/>
</dbReference>
<dbReference type="PROSITE" id="PS00039">
    <property type="entry name" value="DEAD_ATP_HELICASE"/>
    <property type="match status" value="1"/>
</dbReference>
<accession>A0A220VEX5</accession>
<evidence type="ECO:0000256" key="5">
    <source>
        <dbReference type="ARBA" id="ARBA00038437"/>
    </source>
</evidence>
<dbReference type="OrthoDB" id="9805696at2"/>
<dbReference type="PANTHER" id="PTHR47959">
    <property type="entry name" value="ATP-DEPENDENT RNA HELICASE RHLE-RELATED"/>
    <property type="match status" value="1"/>
</dbReference>
<protein>
    <submittedName>
        <fullName evidence="11">ATP-dependent RNA helicase DbpA</fullName>
    </submittedName>
</protein>
<dbReference type="NCBIfam" id="NF008744">
    <property type="entry name" value="PRK11776.1"/>
    <property type="match status" value="1"/>
</dbReference>
<evidence type="ECO:0000259" key="8">
    <source>
        <dbReference type="PROSITE" id="PS51192"/>
    </source>
</evidence>
<name>A0A220VEX5_9GAMM</name>
<dbReference type="CDD" id="cd18787">
    <property type="entry name" value="SF2_C_DEAD"/>
    <property type="match status" value="1"/>
</dbReference>
<evidence type="ECO:0000256" key="7">
    <source>
        <dbReference type="RuleBase" id="RU000492"/>
    </source>
</evidence>
<dbReference type="Gene3D" id="3.30.70.330">
    <property type="match status" value="1"/>
</dbReference>
<dbReference type="Gene3D" id="3.40.50.300">
    <property type="entry name" value="P-loop containing nucleotide triphosphate hydrolases"/>
    <property type="match status" value="2"/>
</dbReference>
<reference evidence="11 12" key="1">
    <citation type="journal article" date="2016" name="Int. J. Syst. Evol. Microbiol.">
        <title>Paraphotobacterium marinum gen. nov., sp. nov., a member of the family Vibrionaceae, isolated from surface seawater.</title>
        <authorList>
            <person name="Huang Z."/>
            <person name="Dong C."/>
            <person name="Shao Z."/>
        </authorList>
    </citation>
    <scope>NUCLEOTIDE SEQUENCE [LARGE SCALE GENOMIC DNA]</scope>
    <source>
        <strain evidence="11 12">NSCS20N07D</strain>
    </source>
</reference>
<dbReference type="GO" id="GO:0003676">
    <property type="term" value="F:nucleic acid binding"/>
    <property type="evidence" value="ECO:0007669"/>
    <property type="project" value="InterPro"/>
</dbReference>
<dbReference type="GO" id="GO:0005524">
    <property type="term" value="F:ATP binding"/>
    <property type="evidence" value="ECO:0007669"/>
    <property type="project" value="UniProtKB-KW"/>
</dbReference>
<dbReference type="InterPro" id="IPR044742">
    <property type="entry name" value="DEAD/DEAH_RhlB"/>
</dbReference>
<dbReference type="PROSITE" id="PS51192">
    <property type="entry name" value="HELICASE_ATP_BIND_1"/>
    <property type="match status" value="1"/>
</dbReference>
<dbReference type="GO" id="GO:0016787">
    <property type="term" value="F:hydrolase activity"/>
    <property type="evidence" value="ECO:0007669"/>
    <property type="project" value="UniProtKB-KW"/>
</dbReference>
<dbReference type="Pfam" id="PF00270">
    <property type="entry name" value="DEAD"/>
    <property type="match status" value="1"/>
</dbReference>
<dbReference type="InterPro" id="IPR014014">
    <property type="entry name" value="RNA_helicase_DEAD_Q_motif"/>
</dbReference>
<dbReference type="InterPro" id="IPR027417">
    <property type="entry name" value="P-loop_NTPase"/>
</dbReference>
<evidence type="ECO:0000259" key="10">
    <source>
        <dbReference type="PROSITE" id="PS51195"/>
    </source>
</evidence>
<sequence length="460" mass="51793">MNNQNNLFSEIELKQELLQGLGDLNYVKMTDVQKQSIPYILQKKDVIVEAQTGSGKTAAFGLGLLNQLDVKVFRLQSLILCPTRELADQVANELRKLAKKIHNVKILTICGGMPYGPQISSLKHGAHVIVGTPGRVHDHLLKQRINFSNIQSFILDEADRMLEMGFKDTIDDLIEKLPDRRQNLLFSATYPKEISEISNHIMKEPIFIKVKSTSSKTNITQKFYKAKNDEDKISLISSLLSTHKPESCIIFCNTKKRVKQLEELIKKEGFTTKSLHGDLEQKDRNQVLVQFLNKSVTVLIATDVAARGIDVNNLDLVINFDLPFDSSVYTHRIGRTGRAGNNGLACSLISDNDLQKIIFLEDLLGITIDFLENDFSKFDVYKPKFNTVQINAGKKQKIRAGDILGALTNHPDIRGEDIGLINIFDNTSYVAIKLSKSNKAIKKITTDKLKGRSFRARLIR</sequence>
<dbReference type="InterPro" id="IPR001650">
    <property type="entry name" value="Helicase_C-like"/>
</dbReference>
<dbReference type="Pfam" id="PF00271">
    <property type="entry name" value="Helicase_C"/>
    <property type="match status" value="1"/>
</dbReference>
<keyword evidence="2 7" id="KW-0378">Hydrolase</keyword>
<feature type="short sequence motif" description="Q motif" evidence="6">
    <location>
        <begin position="6"/>
        <end position="34"/>
    </location>
</feature>
<dbReference type="InterPro" id="IPR014001">
    <property type="entry name" value="Helicase_ATP-bd"/>
</dbReference>
<dbReference type="KEGG" id="pmai:CF386_07090"/>
<evidence type="ECO:0000256" key="3">
    <source>
        <dbReference type="ARBA" id="ARBA00022806"/>
    </source>
</evidence>
<dbReference type="PANTHER" id="PTHR47959:SF1">
    <property type="entry name" value="ATP-DEPENDENT RNA HELICASE DBPA"/>
    <property type="match status" value="1"/>
</dbReference>
<dbReference type="InterPro" id="IPR050079">
    <property type="entry name" value="DEAD_box_RNA_helicase"/>
</dbReference>
<gene>
    <name evidence="11" type="ORF">CF386_07090</name>
</gene>
<dbReference type="InterPro" id="IPR012677">
    <property type="entry name" value="Nucleotide-bd_a/b_plait_sf"/>
</dbReference>
<dbReference type="CDD" id="cd00268">
    <property type="entry name" value="DEADc"/>
    <property type="match status" value="1"/>
</dbReference>
<keyword evidence="4 7" id="KW-0067">ATP-binding</keyword>
<dbReference type="AlphaFoldDB" id="A0A220VEX5"/>
<feature type="domain" description="Helicase C-terminal" evidence="9">
    <location>
        <begin position="218"/>
        <end position="389"/>
    </location>
</feature>
<dbReference type="PROSITE" id="PS51195">
    <property type="entry name" value="Q_MOTIF"/>
    <property type="match status" value="1"/>
</dbReference>
<evidence type="ECO:0000256" key="4">
    <source>
        <dbReference type="ARBA" id="ARBA00022840"/>
    </source>
</evidence>
<evidence type="ECO:0000256" key="6">
    <source>
        <dbReference type="PROSITE-ProRule" id="PRU00552"/>
    </source>
</evidence>
<organism evidence="11 12">
    <name type="scientific">Paraphotobacterium marinum</name>
    <dbReference type="NCBI Taxonomy" id="1755811"/>
    <lineage>
        <taxon>Bacteria</taxon>
        <taxon>Pseudomonadati</taxon>
        <taxon>Pseudomonadota</taxon>
        <taxon>Gammaproteobacteria</taxon>
        <taxon>Vibrionales</taxon>
        <taxon>Vibrionaceae</taxon>
        <taxon>Paraphotobacterium</taxon>
    </lineage>
</organism>
<proteinExistence type="inferred from homology"/>
<evidence type="ECO:0000313" key="11">
    <source>
        <dbReference type="EMBL" id="ASK78776.1"/>
    </source>
</evidence>
<dbReference type="Proteomes" id="UP000242175">
    <property type="component" value="Chromosome large"/>
</dbReference>
<dbReference type="InterPro" id="IPR005580">
    <property type="entry name" value="DbpA/CsdA_RNA-bd_dom"/>
</dbReference>
<evidence type="ECO:0000256" key="1">
    <source>
        <dbReference type="ARBA" id="ARBA00022741"/>
    </source>
</evidence>
<evidence type="ECO:0000313" key="12">
    <source>
        <dbReference type="Proteomes" id="UP000242175"/>
    </source>
</evidence>
<dbReference type="Pfam" id="PF03880">
    <property type="entry name" value="DbpA"/>
    <property type="match status" value="1"/>
</dbReference>
<dbReference type="SMART" id="SM00490">
    <property type="entry name" value="HELICc"/>
    <property type="match status" value="1"/>
</dbReference>
<dbReference type="EMBL" id="CP022355">
    <property type="protein sequence ID" value="ASK78776.1"/>
    <property type="molecule type" value="Genomic_DNA"/>
</dbReference>
<evidence type="ECO:0000256" key="2">
    <source>
        <dbReference type="ARBA" id="ARBA00022801"/>
    </source>
</evidence>
<keyword evidence="1 7" id="KW-0547">Nucleotide-binding</keyword>
<feature type="domain" description="DEAD-box RNA helicase Q" evidence="10">
    <location>
        <begin position="6"/>
        <end position="34"/>
    </location>
</feature>
<dbReference type="InterPro" id="IPR011545">
    <property type="entry name" value="DEAD/DEAH_box_helicase_dom"/>
</dbReference>
<dbReference type="GO" id="GO:0003724">
    <property type="term" value="F:RNA helicase activity"/>
    <property type="evidence" value="ECO:0007669"/>
    <property type="project" value="InterPro"/>
</dbReference>
<dbReference type="InterPro" id="IPR000629">
    <property type="entry name" value="RNA-helicase_DEAD-box_CS"/>
</dbReference>
<feature type="domain" description="Helicase ATP-binding" evidence="8">
    <location>
        <begin position="37"/>
        <end position="208"/>
    </location>
</feature>
<dbReference type="SUPFAM" id="SSF52540">
    <property type="entry name" value="P-loop containing nucleoside triphosphate hydrolases"/>
    <property type="match status" value="1"/>
</dbReference>
<keyword evidence="12" id="KW-1185">Reference proteome</keyword>
<evidence type="ECO:0000259" key="9">
    <source>
        <dbReference type="PROSITE" id="PS51194"/>
    </source>
</evidence>
<dbReference type="SMART" id="SM00487">
    <property type="entry name" value="DEXDc"/>
    <property type="match status" value="1"/>
</dbReference>
<dbReference type="RefSeq" id="WP_089073684.1">
    <property type="nucleotide sequence ID" value="NZ_CBCSAM010000001.1"/>
</dbReference>
<dbReference type="GO" id="GO:0005829">
    <property type="term" value="C:cytosol"/>
    <property type="evidence" value="ECO:0007669"/>
    <property type="project" value="TreeGrafter"/>
</dbReference>